<dbReference type="OrthoDB" id="6108017at2759"/>
<feature type="region of interest" description="Disordered" evidence="1">
    <location>
        <begin position="30"/>
        <end position="51"/>
    </location>
</feature>
<organism evidence="2 3">
    <name type="scientific">Patagioenas fasciata monilis</name>
    <dbReference type="NCBI Taxonomy" id="372326"/>
    <lineage>
        <taxon>Eukaryota</taxon>
        <taxon>Metazoa</taxon>
        <taxon>Chordata</taxon>
        <taxon>Craniata</taxon>
        <taxon>Vertebrata</taxon>
        <taxon>Euteleostomi</taxon>
        <taxon>Archelosauria</taxon>
        <taxon>Archosauria</taxon>
        <taxon>Dinosauria</taxon>
        <taxon>Saurischia</taxon>
        <taxon>Theropoda</taxon>
        <taxon>Coelurosauria</taxon>
        <taxon>Aves</taxon>
        <taxon>Neognathae</taxon>
        <taxon>Neoaves</taxon>
        <taxon>Columbimorphae</taxon>
        <taxon>Columbiformes</taxon>
        <taxon>Columbidae</taxon>
        <taxon>Patagioenas</taxon>
    </lineage>
</organism>
<dbReference type="EMBL" id="LSYS01008917">
    <property type="protein sequence ID" value="OPJ67964.1"/>
    <property type="molecule type" value="Genomic_DNA"/>
</dbReference>
<dbReference type="GO" id="GO:0005923">
    <property type="term" value="C:bicellular tight junction"/>
    <property type="evidence" value="ECO:0007669"/>
    <property type="project" value="TreeGrafter"/>
</dbReference>
<dbReference type="GO" id="GO:0000226">
    <property type="term" value="P:microtubule cytoskeleton organization"/>
    <property type="evidence" value="ECO:0007669"/>
    <property type="project" value="TreeGrafter"/>
</dbReference>
<evidence type="ECO:0000313" key="3">
    <source>
        <dbReference type="Proteomes" id="UP000190648"/>
    </source>
</evidence>
<proteinExistence type="predicted"/>
<gene>
    <name evidence="2" type="ORF">AV530_010052</name>
</gene>
<keyword evidence="3" id="KW-1185">Reference proteome</keyword>
<dbReference type="STRING" id="372326.A0A1V4J7D2"/>
<reference evidence="2 3" key="1">
    <citation type="submission" date="2016-02" db="EMBL/GenBank/DDBJ databases">
        <title>Band-tailed pigeon sequencing and assembly.</title>
        <authorList>
            <person name="Soares A.E."/>
            <person name="Novak B.J."/>
            <person name="Rice E.S."/>
            <person name="O'Connell B."/>
            <person name="Chang D."/>
            <person name="Weber S."/>
            <person name="Shapiro B."/>
        </authorList>
    </citation>
    <scope>NUCLEOTIDE SEQUENCE [LARGE SCALE GENOMIC DNA]</scope>
    <source>
        <strain evidence="2">BTP2013</strain>
        <tissue evidence="2">Blood</tissue>
    </source>
</reference>
<comment type="caution">
    <text evidence="2">The sequence shown here is derived from an EMBL/GenBank/DDBJ whole genome shotgun (WGS) entry which is preliminary data.</text>
</comment>
<name>A0A1V4J7D2_PATFA</name>
<dbReference type="Proteomes" id="UP000190648">
    <property type="component" value="Unassembled WGS sequence"/>
</dbReference>
<accession>A0A1V4J7D2</accession>
<dbReference type="Gene3D" id="1.10.287.1490">
    <property type="match status" value="1"/>
</dbReference>
<evidence type="ECO:0000313" key="2">
    <source>
        <dbReference type="EMBL" id="OPJ67964.1"/>
    </source>
</evidence>
<dbReference type="GO" id="GO:0008017">
    <property type="term" value="F:microtubule binding"/>
    <property type="evidence" value="ECO:0007669"/>
    <property type="project" value="TreeGrafter"/>
</dbReference>
<dbReference type="PANTHER" id="PTHR46349">
    <property type="entry name" value="CINGULIN-LIKE PROTEIN 1-RELATED"/>
    <property type="match status" value="1"/>
</dbReference>
<sequence>MSPARLSAVTAAKDQAETRLRQHQDQLMETQQELNRLRQDPGAAPDGDATHKELAEAREELEELRGRRLRLEEQLRLRERELTALKGALKEEVAAHDRELDRVRQQCQSDVETLRRSMEDISQDQASLESERQRIGAVLRNLQRELEESAEETGHWRDLFQKNKDELRAAKQEWVPGWALGGPDACEHH</sequence>
<dbReference type="PANTHER" id="PTHR46349:SF4">
    <property type="entry name" value="CINGULIN"/>
    <property type="match status" value="1"/>
</dbReference>
<evidence type="ECO:0000256" key="1">
    <source>
        <dbReference type="SAM" id="MobiDB-lite"/>
    </source>
</evidence>
<dbReference type="AlphaFoldDB" id="A0A1V4J7D2"/>
<protein>
    <submittedName>
        <fullName evidence="2">Uncharacterized protein</fullName>
    </submittedName>
</protein>